<organism evidence="4 5">
    <name type="scientific">Chryseobacterium gambrini</name>
    <dbReference type="NCBI Taxonomy" id="373672"/>
    <lineage>
        <taxon>Bacteria</taxon>
        <taxon>Pseudomonadati</taxon>
        <taxon>Bacteroidota</taxon>
        <taxon>Flavobacteriia</taxon>
        <taxon>Flavobacteriales</taxon>
        <taxon>Weeksellaceae</taxon>
        <taxon>Chryseobacterium group</taxon>
        <taxon>Chryseobacterium</taxon>
    </lineage>
</organism>
<dbReference type="RefSeq" id="WP_076390240.1">
    <property type="nucleotide sequence ID" value="NZ_CP115857.1"/>
</dbReference>
<dbReference type="OrthoDB" id="947434at2"/>
<feature type="domain" description="Outer membrane protein beta-barrel" evidence="2">
    <location>
        <begin position="17"/>
        <end position="171"/>
    </location>
</feature>
<keyword evidence="1" id="KW-0732">Signal</keyword>
<protein>
    <submittedName>
        <fullName evidence="4">Outer membrane protein beta-barrel domain-containing protein</fullName>
    </submittedName>
    <submittedName>
        <fullName evidence="3">Porin family protein</fullName>
    </submittedName>
</protein>
<dbReference type="EMBL" id="FTOV01000001">
    <property type="protein sequence ID" value="SIS59449.1"/>
    <property type="molecule type" value="Genomic_DNA"/>
</dbReference>
<reference evidence="4 5" key="1">
    <citation type="submission" date="2017-01" db="EMBL/GenBank/DDBJ databases">
        <authorList>
            <person name="Mah S.A."/>
            <person name="Swanson W.J."/>
            <person name="Moy G.W."/>
            <person name="Vacquier V.D."/>
        </authorList>
    </citation>
    <scope>NUCLEOTIDE SEQUENCE [LARGE SCALE GENOMIC DNA]</scope>
    <source>
        <strain evidence="4 5">DSM 18014</strain>
    </source>
</reference>
<evidence type="ECO:0000259" key="2">
    <source>
        <dbReference type="Pfam" id="PF13568"/>
    </source>
</evidence>
<dbReference type="Pfam" id="PF13568">
    <property type="entry name" value="OMP_b-brl_2"/>
    <property type="match status" value="1"/>
</dbReference>
<evidence type="ECO:0000256" key="1">
    <source>
        <dbReference type="SAM" id="SignalP"/>
    </source>
</evidence>
<reference evidence="3" key="2">
    <citation type="submission" date="2023-06" db="EMBL/GenBank/DDBJ databases">
        <title>Two Chryseobacterium gambrini strains from China.</title>
        <authorList>
            <person name="Zeng J."/>
            <person name="Wu Y."/>
        </authorList>
    </citation>
    <scope>NUCLEOTIDE SEQUENCE</scope>
    <source>
        <strain evidence="3">SQ219</strain>
    </source>
</reference>
<dbReference type="SUPFAM" id="SSF56925">
    <property type="entry name" value="OMPA-like"/>
    <property type="match status" value="1"/>
</dbReference>
<proteinExistence type="predicted"/>
<feature type="signal peptide" evidence="1">
    <location>
        <begin position="1"/>
        <end position="18"/>
    </location>
</feature>
<dbReference type="InterPro" id="IPR011250">
    <property type="entry name" value="OMP/PagP_B-barrel"/>
</dbReference>
<gene>
    <name evidence="3" type="ORF">QX233_04180</name>
    <name evidence="4" type="ORF">SAMN05421785_101406</name>
</gene>
<feature type="chain" id="PRO_5009943106" evidence="1">
    <location>
        <begin position="19"/>
        <end position="192"/>
    </location>
</feature>
<dbReference type="Proteomes" id="UP000185781">
    <property type="component" value="Unassembled WGS sequence"/>
</dbReference>
<evidence type="ECO:0000313" key="3">
    <source>
        <dbReference type="EMBL" id="MDN4011650.1"/>
    </source>
</evidence>
<dbReference type="Gene3D" id="2.40.160.20">
    <property type="match status" value="1"/>
</dbReference>
<evidence type="ECO:0000313" key="4">
    <source>
        <dbReference type="EMBL" id="SIS59449.1"/>
    </source>
</evidence>
<evidence type="ECO:0000313" key="5">
    <source>
        <dbReference type="Proteomes" id="UP000185781"/>
    </source>
</evidence>
<accession>A0A1N7KD24</accession>
<dbReference type="Proteomes" id="UP001225933">
    <property type="component" value="Unassembled WGS sequence"/>
</dbReference>
<sequence length="192" mass="20308">MKKIFLGLAITAGTLSFAQEKAAASASPVKFGVKAGLNVSSINDNDSKAKAGFYGGFFANIPVASSFSVQPEVLYNGMGAKDKTYSSVKLNLDYISVPVMVQYNVLPDLYVEAGPQFSFAISQKLKGDGGSVDVDQAFKGFDLGLGLGAGYYFEQKFGITARYVAGLTDIAENNTGDAVRNGVFQVGVAYKF</sequence>
<dbReference type="InterPro" id="IPR025665">
    <property type="entry name" value="Beta-barrel_OMP_2"/>
</dbReference>
<name>A0A1N7KD24_9FLAO</name>
<dbReference type="EMBL" id="JAUHGV010000003">
    <property type="protein sequence ID" value="MDN4011650.1"/>
    <property type="molecule type" value="Genomic_DNA"/>
</dbReference>
<dbReference type="AlphaFoldDB" id="A0A1N7KD24"/>
<dbReference type="STRING" id="373672.SAMN05421785_101406"/>